<reference evidence="6" key="1">
    <citation type="submission" date="2021-12" db="EMBL/GenBank/DDBJ databases">
        <title>Comparative genomics, transcriptomics and evolutionary studies reveal genomic signatures of adaptation to plant cell wall in hemibiotrophic fungi.</title>
        <authorList>
            <consortium name="DOE Joint Genome Institute"/>
            <person name="Baroncelli R."/>
            <person name="Diaz J.F."/>
            <person name="Benocci T."/>
            <person name="Peng M."/>
            <person name="Battaglia E."/>
            <person name="Haridas S."/>
            <person name="Andreopoulos W."/>
            <person name="Labutti K."/>
            <person name="Pangilinan J."/>
            <person name="Floch G.L."/>
            <person name="Makela M.R."/>
            <person name="Henrissat B."/>
            <person name="Grigoriev I.V."/>
            <person name="Crouch J.A."/>
            <person name="De Vries R.P."/>
            <person name="Sukno S.A."/>
            <person name="Thon M.R."/>
        </authorList>
    </citation>
    <scope>NUCLEOTIDE SEQUENCE</scope>
    <source>
        <strain evidence="6">CBS 112980</strain>
    </source>
</reference>
<proteinExistence type="predicted"/>
<dbReference type="Gene3D" id="6.10.140.2220">
    <property type="match status" value="1"/>
</dbReference>
<dbReference type="InterPro" id="IPR002893">
    <property type="entry name" value="Znf_MYND"/>
</dbReference>
<evidence type="ECO:0000313" key="7">
    <source>
        <dbReference type="Proteomes" id="UP001244207"/>
    </source>
</evidence>
<dbReference type="SUPFAM" id="SSF144232">
    <property type="entry name" value="HIT/MYND zinc finger-like"/>
    <property type="match status" value="1"/>
</dbReference>
<comment type="caution">
    <text evidence="6">The sequence shown here is derived from an EMBL/GenBank/DDBJ whole genome shotgun (WGS) entry which is preliminary data.</text>
</comment>
<dbReference type="GO" id="GO:0008270">
    <property type="term" value="F:zinc ion binding"/>
    <property type="evidence" value="ECO:0007669"/>
    <property type="project" value="UniProtKB-KW"/>
</dbReference>
<dbReference type="GeneID" id="85390214"/>
<sequence length="319" mass="34659">MAEDADSDGKGSLCSACRNPGARRCAGCCGAPAYDDGPAMRTFYCGRACQRSDWNRHRTECKIMQARKSLARAAAFLEALLVCIRKAAYPFAITSIEREASTIMLVSSNDDQLHESKLTPLPTDLASLQDHPELVKPICLHASGVEAMIYFCNVIKDMLPGKPRPAMHLCIVLTEPDTCIAEVELIPANLNIQVSRGLGTACDESNVHLVYKVTLGSRELWAMDVAGAQHGHSDSLMPWSSFVKGRCIAINGEWSLGFCRNRPARESLPWLSPAVSTQVLALADALDQEIPQLVTGRCGSLRALLEGQGTTYHPQLSGF</sequence>
<protein>
    <recommendedName>
        <fullName evidence="5">MYND-type domain-containing protein</fullName>
    </recommendedName>
</protein>
<organism evidence="6 7">
    <name type="scientific">Glomerella acutata</name>
    <name type="common">Colletotrichum acutatum</name>
    <dbReference type="NCBI Taxonomy" id="27357"/>
    <lineage>
        <taxon>Eukaryota</taxon>
        <taxon>Fungi</taxon>
        <taxon>Dikarya</taxon>
        <taxon>Ascomycota</taxon>
        <taxon>Pezizomycotina</taxon>
        <taxon>Sordariomycetes</taxon>
        <taxon>Hypocreomycetidae</taxon>
        <taxon>Glomerellales</taxon>
        <taxon>Glomerellaceae</taxon>
        <taxon>Colletotrichum</taxon>
        <taxon>Colletotrichum acutatum species complex</taxon>
    </lineage>
</organism>
<dbReference type="EMBL" id="JAHMHS010000150">
    <property type="protein sequence ID" value="KAK1712225.1"/>
    <property type="molecule type" value="Genomic_DNA"/>
</dbReference>
<evidence type="ECO:0000256" key="1">
    <source>
        <dbReference type="ARBA" id="ARBA00022723"/>
    </source>
</evidence>
<gene>
    <name evidence="6" type="ORF">BDZ83DRAFT_590221</name>
</gene>
<evidence type="ECO:0000313" key="6">
    <source>
        <dbReference type="EMBL" id="KAK1712225.1"/>
    </source>
</evidence>
<dbReference type="AlphaFoldDB" id="A0AAD8UD32"/>
<feature type="domain" description="MYND-type" evidence="5">
    <location>
        <begin position="14"/>
        <end position="61"/>
    </location>
</feature>
<keyword evidence="7" id="KW-1185">Reference proteome</keyword>
<dbReference type="Pfam" id="PF01753">
    <property type="entry name" value="zf-MYND"/>
    <property type="match status" value="1"/>
</dbReference>
<keyword evidence="3" id="KW-0862">Zinc</keyword>
<evidence type="ECO:0000256" key="4">
    <source>
        <dbReference type="PROSITE-ProRule" id="PRU00134"/>
    </source>
</evidence>
<keyword evidence="1" id="KW-0479">Metal-binding</keyword>
<evidence type="ECO:0000256" key="3">
    <source>
        <dbReference type="ARBA" id="ARBA00022833"/>
    </source>
</evidence>
<evidence type="ECO:0000256" key="2">
    <source>
        <dbReference type="ARBA" id="ARBA00022771"/>
    </source>
</evidence>
<accession>A0AAD8UD32</accession>
<name>A0AAD8UD32_GLOAC</name>
<keyword evidence="2 4" id="KW-0863">Zinc-finger</keyword>
<evidence type="ECO:0000259" key="5">
    <source>
        <dbReference type="PROSITE" id="PS50865"/>
    </source>
</evidence>
<dbReference type="PROSITE" id="PS50865">
    <property type="entry name" value="ZF_MYND_2"/>
    <property type="match status" value="1"/>
</dbReference>
<dbReference type="RefSeq" id="XP_060359343.1">
    <property type="nucleotide sequence ID" value="XM_060506315.1"/>
</dbReference>
<dbReference type="Proteomes" id="UP001244207">
    <property type="component" value="Unassembled WGS sequence"/>
</dbReference>